<dbReference type="EMBL" id="CP159373">
    <property type="protein sequence ID" value="XCN75281.1"/>
    <property type="molecule type" value="Genomic_DNA"/>
</dbReference>
<dbReference type="PANTHER" id="PTHR40275">
    <property type="entry name" value="SSL7038 PROTEIN"/>
    <property type="match status" value="1"/>
</dbReference>
<protein>
    <submittedName>
        <fullName evidence="1">Addiction module antidote protein</fullName>
    </submittedName>
</protein>
<dbReference type="InterPro" id="IPR010982">
    <property type="entry name" value="Lambda_DNA-bd_dom_sf"/>
</dbReference>
<dbReference type="AlphaFoldDB" id="A0AAU8M1B0"/>
<dbReference type="InterPro" id="IPR001387">
    <property type="entry name" value="Cro/C1-type_HTH"/>
</dbReference>
<dbReference type="Gene3D" id="1.10.260.40">
    <property type="entry name" value="lambda repressor-like DNA-binding domains"/>
    <property type="match status" value="1"/>
</dbReference>
<sequence>MEKTFSRYETADYLETEEDIRLYLEACQEEDDPVLLTAALSDIARARNMSRLAEDAGMTRAGLYKALSPDGNPSFATICKVAKALGLKLHIQPASS</sequence>
<dbReference type="Pfam" id="PF21716">
    <property type="entry name" value="dnstrm_HI1420"/>
    <property type="match status" value="1"/>
</dbReference>
<dbReference type="GO" id="GO:0003677">
    <property type="term" value="F:DNA binding"/>
    <property type="evidence" value="ECO:0007669"/>
    <property type="project" value="InterPro"/>
</dbReference>
<dbReference type="NCBIfam" id="TIGR02684">
    <property type="entry name" value="dnstrm_HI1420"/>
    <property type="match status" value="1"/>
</dbReference>
<reference evidence="1" key="2">
    <citation type="submission" date="2024-06" db="EMBL/GenBank/DDBJ databases">
        <authorList>
            <person name="Plum-Jensen L.E."/>
            <person name="Schramm A."/>
            <person name="Marshall I.P.G."/>
        </authorList>
    </citation>
    <scope>NUCLEOTIDE SEQUENCE</scope>
    <source>
        <strain evidence="1">Rat1</strain>
    </source>
</reference>
<accession>A0AAU8M1B0</accession>
<organism evidence="1">
    <name type="scientific">Candidatus Electrothrix aestuarii</name>
    <dbReference type="NCBI Taxonomy" id="3062594"/>
    <lineage>
        <taxon>Bacteria</taxon>
        <taxon>Pseudomonadati</taxon>
        <taxon>Thermodesulfobacteriota</taxon>
        <taxon>Desulfobulbia</taxon>
        <taxon>Desulfobulbales</taxon>
        <taxon>Desulfobulbaceae</taxon>
        <taxon>Candidatus Electrothrix</taxon>
    </lineage>
</organism>
<name>A0AAU8M1B0_9BACT</name>
<dbReference type="SUPFAM" id="SSF47413">
    <property type="entry name" value="lambda repressor-like DNA-binding domains"/>
    <property type="match status" value="1"/>
</dbReference>
<dbReference type="InterPro" id="IPR014057">
    <property type="entry name" value="HI1420"/>
</dbReference>
<dbReference type="CDD" id="cd00093">
    <property type="entry name" value="HTH_XRE"/>
    <property type="match status" value="1"/>
</dbReference>
<gene>
    <name evidence="1" type="ORF">Q3M24_11300</name>
</gene>
<dbReference type="PANTHER" id="PTHR40275:SF1">
    <property type="entry name" value="SSL7038 PROTEIN"/>
    <property type="match status" value="1"/>
</dbReference>
<evidence type="ECO:0000313" key="1">
    <source>
        <dbReference type="EMBL" id="XCN75281.1"/>
    </source>
</evidence>
<dbReference type="KEGG" id="eaj:Q3M24_11300"/>
<reference evidence="1" key="1">
    <citation type="journal article" date="2024" name="Syst. Appl. Microbiol.">
        <title>First single-strain enrichments of Electrothrix cable bacteria, description of E. aestuarii sp. nov. and E. rattekaaiensis sp. nov., and proposal of a cable bacteria taxonomy following the rules of the SeqCode.</title>
        <authorList>
            <person name="Plum-Jensen L.E."/>
            <person name="Schramm A."/>
            <person name="Marshall I.P.G."/>
        </authorList>
    </citation>
    <scope>NUCLEOTIDE SEQUENCE</scope>
    <source>
        <strain evidence="1">Rat1</strain>
    </source>
</reference>
<proteinExistence type="predicted"/>